<sequence length="77" mass="8162">MCVNDMFECQKASTNVVLPTSYTPLSLPMLQPAPDRNIPISSSTTSKTASIPIPTEVHRAFPETGSFGSYGKAGLAC</sequence>
<reference evidence="2 3" key="1">
    <citation type="submission" date="2023-08" db="EMBL/GenBank/DDBJ databases">
        <title>A Necator americanus chromosomal reference genome.</title>
        <authorList>
            <person name="Ilik V."/>
            <person name="Petrzelkova K.J."/>
            <person name="Pardy F."/>
            <person name="Fuh T."/>
            <person name="Niatou-Singa F.S."/>
            <person name="Gouil Q."/>
            <person name="Baker L."/>
            <person name="Ritchie M.E."/>
            <person name="Jex A.R."/>
            <person name="Gazzola D."/>
            <person name="Li H."/>
            <person name="Toshio Fujiwara R."/>
            <person name="Zhan B."/>
            <person name="Aroian R.V."/>
            <person name="Pafco B."/>
            <person name="Schwarz E.M."/>
        </authorList>
    </citation>
    <scope>NUCLEOTIDE SEQUENCE [LARGE SCALE GENOMIC DNA]</scope>
    <source>
        <strain evidence="2 3">Aroian</strain>
        <tissue evidence="2">Whole animal</tissue>
    </source>
</reference>
<accession>A0ABR1E334</accession>
<feature type="region of interest" description="Disordered" evidence="1">
    <location>
        <begin position="33"/>
        <end position="53"/>
    </location>
</feature>
<organism evidence="2 3">
    <name type="scientific">Necator americanus</name>
    <name type="common">Human hookworm</name>
    <dbReference type="NCBI Taxonomy" id="51031"/>
    <lineage>
        <taxon>Eukaryota</taxon>
        <taxon>Metazoa</taxon>
        <taxon>Ecdysozoa</taxon>
        <taxon>Nematoda</taxon>
        <taxon>Chromadorea</taxon>
        <taxon>Rhabditida</taxon>
        <taxon>Rhabditina</taxon>
        <taxon>Rhabditomorpha</taxon>
        <taxon>Strongyloidea</taxon>
        <taxon>Ancylostomatidae</taxon>
        <taxon>Bunostominae</taxon>
        <taxon>Necator</taxon>
    </lineage>
</organism>
<gene>
    <name evidence="2" type="primary">Necator_chrV.g19852</name>
    <name evidence="2" type="ORF">RB195_015060</name>
</gene>
<proteinExistence type="predicted"/>
<keyword evidence="3" id="KW-1185">Reference proteome</keyword>
<evidence type="ECO:0000256" key="1">
    <source>
        <dbReference type="SAM" id="MobiDB-lite"/>
    </source>
</evidence>
<comment type="caution">
    <text evidence="2">The sequence shown here is derived from an EMBL/GenBank/DDBJ whole genome shotgun (WGS) entry which is preliminary data.</text>
</comment>
<dbReference type="EMBL" id="JAVFWL010000005">
    <property type="protein sequence ID" value="KAK6757000.1"/>
    <property type="molecule type" value="Genomic_DNA"/>
</dbReference>
<dbReference type="Proteomes" id="UP001303046">
    <property type="component" value="Unassembled WGS sequence"/>
</dbReference>
<name>A0ABR1E334_NECAM</name>
<feature type="compositionally biased region" description="Low complexity" evidence="1">
    <location>
        <begin position="38"/>
        <end position="53"/>
    </location>
</feature>
<evidence type="ECO:0000313" key="2">
    <source>
        <dbReference type="EMBL" id="KAK6757000.1"/>
    </source>
</evidence>
<protein>
    <submittedName>
        <fullName evidence="2">Uncharacterized protein</fullName>
    </submittedName>
</protein>
<evidence type="ECO:0000313" key="3">
    <source>
        <dbReference type="Proteomes" id="UP001303046"/>
    </source>
</evidence>